<dbReference type="Gene3D" id="3.40.50.10740">
    <property type="entry name" value="Class I glutamine amidotransferase-like"/>
    <property type="match status" value="1"/>
</dbReference>
<dbReference type="InterPro" id="IPR040449">
    <property type="entry name" value="Peptidase_S66_N"/>
</dbReference>
<evidence type="ECO:0000256" key="1">
    <source>
        <dbReference type="ARBA" id="ARBA00010233"/>
    </source>
</evidence>
<dbReference type="PANTHER" id="PTHR30237:SF5">
    <property type="entry name" value="CARBOXYPEPTIDASE VC_A0337-RELATED"/>
    <property type="match status" value="1"/>
</dbReference>
<organism evidence="5 6">
    <name type="scientific">Paenibacillus spongiae</name>
    <dbReference type="NCBI Taxonomy" id="2909671"/>
    <lineage>
        <taxon>Bacteria</taxon>
        <taxon>Bacillati</taxon>
        <taxon>Bacillota</taxon>
        <taxon>Bacilli</taxon>
        <taxon>Bacillales</taxon>
        <taxon>Paenibacillaceae</taxon>
        <taxon>Paenibacillus</taxon>
    </lineage>
</organism>
<sequence length="337" mass="37580">MIRYPLLTKGATIGITAPSSGLSDELHPLLKLACSRMESKGFGITCGDTVWTHSKAKSSPAKKRAAEFNRMMRDDEIGLIIPPWGGELLIEILEELDFEHMSAKWIMGYSDTSVLLFAITLQTGIATAHGANLIDMRGEDQDDTTAMWQKVLATEAGGSIEQHSSAKYQKEWQFHNPSPCIFHLTEETSWRTISEQNVSMSGRLLGGCVDVIRHLVGTPYGDVRGFMKQYIDGDPIVWYFENCELSTTDLRRSFVQMKLAGWFEHCAGILIGRSSANHPVDGYTAEDVYRDLYDELKVPIVYDIDCGHVPPQITLINGAYAEVHVEDGKGTITQRFL</sequence>
<dbReference type="InterPro" id="IPR029062">
    <property type="entry name" value="Class_I_gatase-like"/>
</dbReference>
<comment type="similarity">
    <text evidence="1">Belongs to the peptidase S66 family.</text>
</comment>
<dbReference type="RefSeq" id="WP_258389089.1">
    <property type="nucleotide sequence ID" value="NZ_CP091430.1"/>
</dbReference>
<protein>
    <submittedName>
        <fullName evidence="5">LD-carboxypeptidase</fullName>
    </submittedName>
</protein>
<evidence type="ECO:0000313" key="5">
    <source>
        <dbReference type="EMBL" id="UVI33036.1"/>
    </source>
</evidence>
<keyword evidence="2" id="KW-0378">Hydrolase</keyword>
<accession>A0ABY5SGB9</accession>
<dbReference type="Gene3D" id="3.50.30.60">
    <property type="entry name" value="LD-carboxypeptidase A C-terminal domain-like"/>
    <property type="match status" value="1"/>
</dbReference>
<dbReference type="Pfam" id="PF17676">
    <property type="entry name" value="Peptidase_S66C"/>
    <property type="match status" value="1"/>
</dbReference>
<dbReference type="InterPro" id="IPR040921">
    <property type="entry name" value="Peptidase_S66C"/>
</dbReference>
<dbReference type="SUPFAM" id="SSF52317">
    <property type="entry name" value="Class I glutamine amidotransferase-like"/>
    <property type="match status" value="1"/>
</dbReference>
<dbReference type="InterPro" id="IPR027461">
    <property type="entry name" value="Carboxypeptidase_A_C_sf"/>
</dbReference>
<evidence type="ECO:0000259" key="3">
    <source>
        <dbReference type="Pfam" id="PF02016"/>
    </source>
</evidence>
<dbReference type="PANTHER" id="PTHR30237">
    <property type="entry name" value="MURAMOYLTETRAPEPTIDE CARBOXYPEPTIDASE"/>
    <property type="match status" value="1"/>
</dbReference>
<dbReference type="SUPFAM" id="SSF141986">
    <property type="entry name" value="LD-carboxypeptidase A C-terminal domain-like"/>
    <property type="match status" value="1"/>
</dbReference>
<dbReference type="InterPro" id="IPR003507">
    <property type="entry name" value="S66_fam"/>
</dbReference>
<dbReference type="Proteomes" id="UP001057877">
    <property type="component" value="Chromosome"/>
</dbReference>
<proteinExistence type="inferred from homology"/>
<dbReference type="Pfam" id="PF02016">
    <property type="entry name" value="Peptidase_S66"/>
    <property type="match status" value="1"/>
</dbReference>
<feature type="domain" description="LD-carboxypeptidase C-terminal" evidence="4">
    <location>
        <begin position="201"/>
        <end position="323"/>
    </location>
</feature>
<evidence type="ECO:0000259" key="4">
    <source>
        <dbReference type="Pfam" id="PF17676"/>
    </source>
</evidence>
<dbReference type="PIRSF" id="PIRSF028757">
    <property type="entry name" value="LD-carboxypeptidase"/>
    <property type="match status" value="1"/>
</dbReference>
<evidence type="ECO:0000313" key="6">
    <source>
        <dbReference type="Proteomes" id="UP001057877"/>
    </source>
</evidence>
<feature type="domain" description="LD-carboxypeptidase N-terminal" evidence="3">
    <location>
        <begin position="13"/>
        <end position="130"/>
    </location>
</feature>
<dbReference type="InterPro" id="IPR027478">
    <property type="entry name" value="LdcA_N"/>
</dbReference>
<evidence type="ECO:0000256" key="2">
    <source>
        <dbReference type="ARBA" id="ARBA00022801"/>
    </source>
</evidence>
<dbReference type="EMBL" id="CP091430">
    <property type="protein sequence ID" value="UVI33036.1"/>
    <property type="molecule type" value="Genomic_DNA"/>
</dbReference>
<keyword evidence="6" id="KW-1185">Reference proteome</keyword>
<name>A0ABY5SGB9_9BACL</name>
<gene>
    <name evidence="5" type="ORF">L1F29_14875</name>
</gene>
<dbReference type="CDD" id="cd07062">
    <property type="entry name" value="Peptidase_S66_mccF_like"/>
    <property type="match status" value="1"/>
</dbReference>
<reference evidence="5" key="1">
    <citation type="submission" date="2022-01" db="EMBL/GenBank/DDBJ databases">
        <title>Paenibacillus spongiae sp. nov., isolated from marine sponge.</title>
        <authorList>
            <person name="Li Z."/>
            <person name="Zhang M."/>
        </authorList>
    </citation>
    <scope>NUCLEOTIDE SEQUENCE</scope>
    <source>
        <strain evidence="5">PHS-Z3</strain>
    </source>
</reference>